<dbReference type="Proteomes" id="UP000380867">
    <property type="component" value="Unassembled WGS sequence"/>
</dbReference>
<keyword evidence="1" id="KW-0812">Transmembrane</keyword>
<comment type="caution">
    <text evidence="3">The sequence shown here is derived from an EMBL/GenBank/DDBJ whole genome shotgun (WGS) entry which is preliminary data.</text>
</comment>
<sequence>MRPVSRFLVLALLGVLLSATSPAVASCAAGAGPAGSATLFLGVAGTTSGGYTTMQVEEVWAGRDLPSSVRVLSGQTQANVSSSNDAELERGRRYVIGADAKLRTNACRVELAEDAMSLRPEHVRSPLAGTDDVGEPASSKPVVIAVLALLATIGAVAGVVRVRARR</sequence>
<dbReference type="AlphaFoldDB" id="A0A5M4FJJ4"/>
<proteinExistence type="predicted"/>
<keyword evidence="2" id="KW-0732">Signal</keyword>
<keyword evidence="1" id="KW-0472">Membrane</keyword>
<evidence type="ECO:0000256" key="1">
    <source>
        <dbReference type="SAM" id="Phobius"/>
    </source>
</evidence>
<feature type="signal peptide" evidence="2">
    <location>
        <begin position="1"/>
        <end position="25"/>
    </location>
</feature>
<organism evidence="3 4">
    <name type="scientific">Aeromicrobium ginsengisoli</name>
    <dbReference type="NCBI Taxonomy" id="363867"/>
    <lineage>
        <taxon>Bacteria</taxon>
        <taxon>Bacillati</taxon>
        <taxon>Actinomycetota</taxon>
        <taxon>Actinomycetes</taxon>
        <taxon>Propionibacteriales</taxon>
        <taxon>Nocardioidaceae</taxon>
        <taxon>Aeromicrobium</taxon>
    </lineage>
</organism>
<dbReference type="EMBL" id="SDPQ02000001">
    <property type="protein sequence ID" value="KAA1400317.1"/>
    <property type="molecule type" value="Genomic_DNA"/>
</dbReference>
<keyword evidence="1" id="KW-1133">Transmembrane helix</keyword>
<evidence type="ECO:0000256" key="2">
    <source>
        <dbReference type="SAM" id="SignalP"/>
    </source>
</evidence>
<evidence type="ECO:0000313" key="3">
    <source>
        <dbReference type="EMBL" id="KAA1400317.1"/>
    </source>
</evidence>
<accession>A0A5M4FJJ4</accession>
<protein>
    <submittedName>
        <fullName evidence="3">Uncharacterized protein</fullName>
    </submittedName>
</protein>
<dbReference type="PROSITE" id="PS51257">
    <property type="entry name" value="PROKAR_LIPOPROTEIN"/>
    <property type="match status" value="1"/>
</dbReference>
<name>A0A5M4FJJ4_9ACTN</name>
<reference evidence="3" key="1">
    <citation type="submission" date="2019-09" db="EMBL/GenBank/DDBJ databases">
        <authorList>
            <person name="Li J."/>
        </authorList>
    </citation>
    <scope>NUCLEOTIDE SEQUENCE [LARGE SCALE GENOMIC DNA]</scope>
    <source>
        <strain evidence="3">JCM 14732</strain>
    </source>
</reference>
<evidence type="ECO:0000313" key="4">
    <source>
        <dbReference type="Proteomes" id="UP000380867"/>
    </source>
</evidence>
<keyword evidence="4" id="KW-1185">Reference proteome</keyword>
<gene>
    <name evidence="3" type="ORF">ESP70_006210</name>
</gene>
<feature type="chain" id="PRO_5038547525" evidence="2">
    <location>
        <begin position="26"/>
        <end position="166"/>
    </location>
</feature>
<feature type="transmembrane region" description="Helical" evidence="1">
    <location>
        <begin position="142"/>
        <end position="162"/>
    </location>
</feature>